<dbReference type="Pfam" id="PF18986">
    <property type="entry name" value="DUF5719"/>
    <property type="match status" value="1"/>
</dbReference>
<evidence type="ECO:0000256" key="1">
    <source>
        <dbReference type="SAM" id="MobiDB-lite"/>
    </source>
</evidence>
<organism evidence="3 4">
    <name type="scientific">Enteractinococcus fodinae</name>
    <dbReference type="NCBI Taxonomy" id="684663"/>
    <lineage>
        <taxon>Bacteria</taxon>
        <taxon>Bacillati</taxon>
        <taxon>Actinomycetota</taxon>
        <taxon>Actinomycetes</taxon>
        <taxon>Micrococcales</taxon>
        <taxon>Micrococcaceae</taxon>
    </lineage>
</organism>
<protein>
    <recommendedName>
        <fullName evidence="5">Large extracellular alpha-helical protein</fullName>
    </recommendedName>
</protein>
<evidence type="ECO:0000313" key="3">
    <source>
        <dbReference type="EMBL" id="MDR7347558.1"/>
    </source>
</evidence>
<comment type="caution">
    <text evidence="3">The sequence shown here is derived from an EMBL/GenBank/DDBJ whole genome shotgun (WGS) entry which is preliminary data.</text>
</comment>
<dbReference type="RefSeq" id="WP_310173901.1">
    <property type="nucleotide sequence ID" value="NZ_BAABHE010000003.1"/>
</dbReference>
<evidence type="ECO:0000256" key="2">
    <source>
        <dbReference type="SAM" id="Phobius"/>
    </source>
</evidence>
<feature type="compositionally biased region" description="Basic and acidic residues" evidence="1">
    <location>
        <begin position="23"/>
        <end position="34"/>
    </location>
</feature>
<gene>
    <name evidence="3" type="ORF">J2S62_001815</name>
</gene>
<reference evidence="3 4" key="1">
    <citation type="submission" date="2023-07" db="EMBL/GenBank/DDBJ databases">
        <title>Sequencing the genomes of 1000 actinobacteria strains.</title>
        <authorList>
            <person name="Klenk H.-P."/>
        </authorList>
    </citation>
    <scope>NUCLEOTIDE SEQUENCE [LARGE SCALE GENOMIC DNA]</scope>
    <source>
        <strain evidence="3 4">DSM 22966</strain>
    </source>
</reference>
<dbReference type="Proteomes" id="UP001183794">
    <property type="component" value="Unassembled WGS sequence"/>
</dbReference>
<evidence type="ECO:0000313" key="4">
    <source>
        <dbReference type="Proteomes" id="UP001183794"/>
    </source>
</evidence>
<keyword evidence="2" id="KW-1133">Transmembrane helix</keyword>
<accession>A0ABU2B1S8</accession>
<name>A0ABU2B1S8_9MICC</name>
<keyword evidence="4" id="KW-1185">Reference proteome</keyword>
<dbReference type="InterPro" id="IPR043777">
    <property type="entry name" value="DUF5719"/>
</dbReference>
<sequence length="575" mass="57084">MSHDKPAPKPAVEPTEPAPDTGSTDRARRREAALRRLHQTTISKRTAAALGVATVAAVAAVTAAGSIWAPTQPDIDTAAQAANLPATPVLNVCPGAPVLPEGAGEGEDLDFSPVSSDAVTALSVAAVSDLAGNIPGMSYFAAETDPSSQPDSTRITDSLDEEIQQGPPATAATDGTVTQNAYYDVIADPDDDGQAIAVATEPLGGSPATSAAASQYAATDGDLAGMTAAACTTAAHQHWLTGAVTTPGTTAVLNITNPSATNSTVNLSVFDGDGRVEASGASGIVLAPGQTRSILVAGLAPGQDSVAIQVSSSGGPVAADIQQHRLDGIVPAGVDTLQPATAGSTVVIPGLTIPDDAEDIADTSDLDGQTPVLHLASTGAAASATVTLRGPDGPVELPGEASAVDLAAGEATTVDLSGVEPGTYAVQIDADSNIIASATSLAFNPAADNDDATGNTEAIDTAYMPSTDPIRGETMVALPALADPEAQLVLTADAEATVSITPVDEDGEPGETATQELAANTAVTFQDDDAAAYLLETGSNSVHAGVLIDSSAGISALPVNTVGETGSGLPVRIGY</sequence>
<feature type="region of interest" description="Disordered" evidence="1">
    <location>
        <begin position="1"/>
        <end position="34"/>
    </location>
</feature>
<feature type="transmembrane region" description="Helical" evidence="2">
    <location>
        <begin position="46"/>
        <end position="69"/>
    </location>
</feature>
<keyword evidence="2" id="KW-0472">Membrane</keyword>
<dbReference type="EMBL" id="JAVDYJ010000001">
    <property type="protein sequence ID" value="MDR7347558.1"/>
    <property type="molecule type" value="Genomic_DNA"/>
</dbReference>
<keyword evidence="2" id="KW-0812">Transmembrane</keyword>
<evidence type="ECO:0008006" key="5">
    <source>
        <dbReference type="Google" id="ProtNLM"/>
    </source>
</evidence>
<proteinExistence type="predicted"/>